<evidence type="ECO:0000313" key="10">
    <source>
        <dbReference type="Proteomes" id="UP000037751"/>
    </source>
</evidence>
<accession>A0A0M8MRY8</accession>
<dbReference type="Proteomes" id="UP000037751">
    <property type="component" value="Unassembled WGS sequence"/>
</dbReference>
<proteinExistence type="inferred from homology"/>
<feature type="transmembrane region" description="Helical" evidence="7">
    <location>
        <begin position="168"/>
        <end position="187"/>
    </location>
</feature>
<feature type="transmembrane region" description="Helical" evidence="7">
    <location>
        <begin position="129"/>
        <end position="148"/>
    </location>
</feature>
<dbReference type="RefSeq" id="XP_017993209.1">
    <property type="nucleotide sequence ID" value="XM_018136873.1"/>
</dbReference>
<organism evidence="9 10">
    <name type="scientific">Malassezia pachydermatis</name>
    <dbReference type="NCBI Taxonomy" id="77020"/>
    <lineage>
        <taxon>Eukaryota</taxon>
        <taxon>Fungi</taxon>
        <taxon>Dikarya</taxon>
        <taxon>Basidiomycota</taxon>
        <taxon>Ustilaginomycotina</taxon>
        <taxon>Malasseziomycetes</taxon>
        <taxon>Malasseziales</taxon>
        <taxon>Malasseziaceae</taxon>
        <taxon>Malassezia</taxon>
    </lineage>
</organism>
<dbReference type="EMBL" id="LGAV01000002">
    <property type="protein sequence ID" value="KOS15577.1"/>
    <property type="molecule type" value="Genomic_DNA"/>
</dbReference>
<evidence type="ECO:0000256" key="5">
    <source>
        <dbReference type="ARBA" id="ARBA00023136"/>
    </source>
</evidence>
<evidence type="ECO:0000256" key="6">
    <source>
        <dbReference type="PROSITE-ProRule" id="PRU01087"/>
    </source>
</evidence>
<dbReference type="GO" id="GO:0016125">
    <property type="term" value="P:sterol metabolic process"/>
    <property type="evidence" value="ECO:0007669"/>
    <property type="project" value="InterPro"/>
</dbReference>
<feature type="transmembrane region" description="Helical" evidence="7">
    <location>
        <begin position="100"/>
        <end position="122"/>
    </location>
</feature>
<dbReference type="GeneID" id="28728748"/>
<dbReference type="OrthoDB" id="58557at2759"/>
<reference evidence="9 10" key="1">
    <citation type="submission" date="2015-07" db="EMBL/GenBank/DDBJ databases">
        <title>Draft Genome Sequence of Malassezia furfur CBS1878 and Malassezia pachydermatis CBS1879.</title>
        <authorList>
            <person name="Triana S."/>
            <person name="Ohm R."/>
            <person name="Gonzalez A."/>
            <person name="DeCock H."/>
            <person name="Restrepo S."/>
            <person name="Celis A."/>
        </authorList>
    </citation>
    <scope>NUCLEOTIDE SEQUENCE [LARGE SCALE GENOMIC DNA]</scope>
    <source>
        <strain evidence="9 10">CBS 1879</strain>
    </source>
</reference>
<dbReference type="GO" id="GO:0047750">
    <property type="term" value="F:cholestenol delta-isomerase activity"/>
    <property type="evidence" value="ECO:0007669"/>
    <property type="project" value="InterPro"/>
</dbReference>
<dbReference type="Pfam" id="PF05241">
    <property type="entry name" value="EBP"/>
    <property type="match status" value="1"/>
</dbReference>
<comment type="caution">
    <text evidence="9">The sequence shown here is derived from an EMBL/GenBank/DDBJ whole genome shotgun (WGS) entry which is preliminary data.</text>
</comment>
<dbReference type="PANTHER" id="PTHR14207:SF1">
    <property type="entry name" value="EMOPAMIL-BINDING PROTEIN-LIKE"/>
    <property type="match status" value="1"/>
</dbReference>
<comment type="similarity">
    <text evidence="2">Belongs to the EBP family.</text>
</comment>
<keyword evidence="10" id="KW-1185">Reference proteome</keyword>
<comment type="subcellular location">
    <subcellularLocation>
        <location evidence="1">Membrane</location>
        <topology evidence="1">Multi-pass membrane protein</topology>
    </subcellularLocation>
</comment>
<dbReference type="InterPro" id="IPR007905">
    <property type="entry name" value="EBP"/>
</dbReference>
<dbReference type="PROSITE" id="PS51751">
    <property type="entry name" value="EXPERA"/>
    <property type="match status" value="1"/>
</dbReference>
<evidence type="ECO:0000256" key="7">
    <source>
        <dbReference type="SAM" id="Phobius"/>
    </source>
</evidence>
<feature type="domain" description="EXPERA" evidence="8">
    <location>
        <begin position="40"/>
        <end position="186"/>
    </location>
</feature>
<dbReference type="GO" id="GO:0005783">
    <property type="term" value="C:endoplasmic reticulum"/>
    <property type="evidence" value="ECO:0007669"/>
    <property type="project" value="TreeGrafter"/>
</dbReference>
<evidence type="ECO:0000256" key="2">
    <source>
        <dbReference type="ARBA" id="ARBA00008337"/>
    </source>
</evidence>
<evidence type="ECO:0000259" key="8">
    <source>
        <dbReference type="PROSITE" id="PS51751"/>
    </source>
</evidence>
<dbReference type="VEuPathDB" id="FungiDB:Malapachy_2383"/>
<sequence>MPLLSVQLQQTILSIGYVGLLICTSFYLLSFTRQRGLRIGQKATFFWLVFDALIHFFLEGPFVYYSTGGRTVNTSTGFFATVWKEYSHADARWGVADPNIVAVEILTVVLTGLLAMYAAWLVLHNRPQYHFWICFLCIAELYGDYMTFVPEILAGSPSLDTGNPLHLWFYLVISNGVWVIVPFCLLVHSGCTLISMSDPTPPPLPPKKAL</sequence>
<name>A0A0M8MRY8_9BASI</name>
<feature type="transmembrane region" description="Helical" evidence="7">
    <location>
        <begin position="44"/>
        <end position="65"/>
    </location>
</feature>
<dbReference type="STRING" id="77020.A0A0M8MRY8"/>
<dbReference type="InterPro" id="IPR033118">
    <property type="entry name" value="EXPERA"/>
</dbReference>
<evidence type="ECO:0000256" key="3">
    <source>
        <dbReference type="ARBA" id="ARBA00022692"/>
    </source>
</evidence>
<protein>
    <submittedName>
        <fullName evidence="9">Emopamil-binding protein</fullName>
    </submittedName>
</protein>
<evidence type="ECO:0000256" key="1">
    <source>
        <dbReference type="ARBA" id="ARBA00004141"/>
    </source>
</evidence>
<dbReference type="PANTHER" id="PTHR14207">
    <property type="entry name" value="STEROL ISOMERASE"/>
    <property type="match status" value="1"/>
</dbReference>
<keyword evidence="3 6" id="KW-0812">Transmembrane</keyword>
<evidence type="ECO:0000313" key="9">
    <source>
        <dbReference type="EMBL" id="KOS15577.1"/>
    </source>
</evidence>
<dbReference type="AlphaFoldDB" id="A0A0M8MRY8"/>
<feature type="transmembrane region" description="Helical" evidence="7">
    <location>
        <begin position="12"/>
        <end position="32"/>
    </location>
</feature>
<gene>
    <name evidence="9" type="ORF">Malapachy_2383</name>
</gene>
<evidence type="ECO:0000256" key="4">
    <source>
        <dbReference type="ARBA" id="ARBA00022989"/>
    </source>
</evidence>
<dbReference type="GO" id="GO:0016020">
    <property type="term" value="C:membrane"/>
    <property type="evidence" value="ECO:0007669"/>
    <property type="project" value="UniProtKB-SubCell"/>
</dbReference>
<keyword evidence="5 6" id="KW-0472">Membrane</keyword>
<keyword evidence="4 6" id="KW-1133">Transmembrane helix</keyword>